<protein>
    <submittedName>
        <fullName evidence="1">Uncharacterized protein</fullName>
    </submittedName>
</protein>
<dbReference type="GeneID" id="64470592"/>
<reference evidence="2" key="1">
    <citation type="submission" date="2018-04" db="EMBL/GenBank/DDBJ databases">
        <authorList>
            <person name="Go L.Y."/>
            <person name="Mitchell J.A."/>
        </authorList>
    </citation>
    <scope>NUCLEOTIDE SEQUENCE [LARGE SCALE GENOMIC DNA]</scope>
</reference>
<dbReference type="Proteomes" id="UP000250856">
    <property type="component" value="Segment"/>
</dbReference>
<accession>A0A2Z4QCF6</accession>
<organism evidence="1 2">
    <name type="scientific">Streptomyces phage Yosif</name>
    <dbReference type="NCBI Taxonomy" id="2201421"/>
    <lineage>
        <taxon>Viruses</taxon>
        <taxon>Duplodnaviria</taxon>
        <taxon>Heunggongvirae</taxon>
        <taxon>Uroviricota</taxon>
        <taxon>Caudoviricetes</taxon>
        <taxon>Arquatrovirinae</taxon>
        <taxon>Yosifvirus</taxon>
        <taxon>Yosifvirus yosif</taxon>
    </lineage>
</organism>
<evidence type="ECO:0000313" key="2">
    <source>
        <dbReference type="Proteomes" id="UP000250856"/>
    </source>
</evidence>
<dbReference type="KEGG" id="vg:64470592"/>
<dbReference type="EMBL" id="MH248947">
    <property type="protein sequence ID" value="AWY07596.1"/>
    <property type="molecule type" value="Genomic_DNA"/>
</dbReference>
<gene>
    <name evidence="1" type="primary">32</name>
    <name evidence="1" type="ORF">SEA_YOSIF_32</name>
</gene>
<proteinExistence type="predicted"/>
<dbReference type="RefSeq" id="YP_010054674.1">
    <property type="nucleotide sequence ID" value="NC_054656.1"/>
</dbReference>
<sequence length="68" mass="8125">MARAYRRIGWLITELSHTNDVTYDRVKDVEFNLPWGTTSPLHLDRELDYLIRFDPEKECWEILVRSSG</sequence>
<keyword evidence="2" id="KW-1185">Reference proteome</keyword>
<name>A0A2Z4QCF6_9CAUD</name>
<evidence type="ECO:0000313" key="1">
    <source>
        <dbReference type="EMBL" id="AWY07596.1"/>
    </source>
</evidence>